<dbReference type="InterPro" id="IPR035979">
    <property type="entry name" value="RBD_domain_sf"/>
</dbReference>
<evidence type="ECO:0000256" key="3">
    <source>
        <dbReference type="ARBA" id="ARBA00022664"/>
    </source>
</evidence>
<feature type="region of interest" description="Disordered" evidence="8">
    <location>
        <begin position="1"/>
        <end position="131"/>
    </location>
</feature>
<gene>
    <name evidence="10" type="ORF">CEUSTIGMA_g8797.t1</name>
</gene>
<dbReference type="OrthoDB" id="8123449at2759"/>
<dbReference type="Proteomes" id="UP000232323">
    <property type="component" value="Unassembled WGS sequence"/>
</dbReference>
<dbReference type="InterPro" id="IPR006509">
    <property type="entry name" value="RBM39_SF"/>
</dbReference>
<feature type="compositionally biased region" description="Basic and acidic residues" evidence="8">
    <location>
        <begin position="1"/>
        <end position="15"/>
    </location>
</feature>
<feature type="compositionally biased region" description="Polar residues" evidence="8">
    <location>
        <begin position="16"/>
        <end position="27"/>
    </location>
</feature>
<comment type="similarity">
    <text evidence="1">Belongs to the HTATSF1 family.</text>
</comment>
<comment type="caution">
    <text evidence="10">The sequence shown here is derived from an EMBL/GenBank/DDBJ whole genome shotgun (WGS) entry which is preliminary data.</text>
</comment>
<keyword evidence="6" id="KW-0508">mRNA splicing</keyword>
<dbReference type="InterPro" id="IPR029123">
    <property type="entry name" value="RBM39_linker"/>
</dbReference>
<evidence type="ECO:0000256" key="5">
    <source>
        <dbReference type="ARBA" id="ARBA00022884"/>
    </source>
</evidence>
<dbReference type="InterPro" id="IPR000504">
    <property type="entry name" value="RRM_dom"/>
</dbReference>
<dbReference type="EMBL" id="BEGY01000064">
    <property type="protein sequence ID" value="GAX81366.1"/>
    <property type="molecule type" value="Genomic_DNA"/>
</dbReference>
<dbReference type="SMART" id="SM00360">
    <property type="entry name" value="RRM"/>
    <property type="match status" value="3"/>
</dbReference>
<dbReference type="InterPro" id="IPR012677">
    <property type="entry name" value="Nucleotide-bd_a/b_plait_sf"/>
</dbReference>
<dbReference type="SUPFAM" id="SSF54928">
    <property type="entry name" value="RNA-binding domain, RBD"/>
    <property type="match status" value="3"/>
</dbReference>
<evidence type="ECO:0000256" key="7">
    <source>
        <dbReference type="PROSITE-ProRule" id="PRU00176"/>
    </source>
</evidence>
<sequence>MEDYDYLERQLEGKTDTTTVTPTNLASLESGDGDRRRSKSDSKRSRSRDRDRKKRSKSRDRDRSRDRHRDKDRERDRDRDRRRSKSRERDRGASGREKYEARDKGRDNSFKRRERTPPEERLAKEQERELREMERATRTVFAYNLNLKADERDIFKFFSQAGTVQDIQLITDKNTKKSKGMAYIEFKTQENVFSAISTLNGQIFMSMPVMIKASEVEKNLAWEAQQAVKQQQSNADAASNLLSALGGGMPTGLGPCRLQVSNLHPNLEDGDIREAFKPFGELELVQVSRDPITRISHGYAMVQYKEFADGVKAVQHWNNKSLGGRALVVEMAPLPAAIPGLLPGMELLGMPGAMPGMMPGAVDPAAFMAQQLAAQQQQVQLQQINELDEADEEGKGGLKLDAQKRVALMQRLAAAAGLETKPAMGMPTMPAAPVAAAPLVPQVLQGVQLDQGLLGPASPIPTPAILLKNMFDPAEEEAKGDPNWVVEVESDVKEECSRFGEVAHIHVDRNSKGFVYVKFSQQQSAEAAHRALNLRWYSGKQILVEYQFVAIYNSVFGAR</sequence>
<feature type="compositionally biased region" description="Basic and acidic residues" evidence="8">
    <location>
        <begin position="32"/>
        <end position="50"/>
    </location>
</feature>
<dbReference type="AlphaFoldDB" id="A0A250XE78"/>
<keyword evidence="2" id="KW-0597">Phosphoprotein</keyword>
<keyword evidence="11" id="KW-1185">Reference proteome</keyword>
<evidence type="ECO:0000256" key="2">
    <source>
        <dbReference type="ARBA" id="ARBA00022553"/>
    </source>
</evidence>
<evidence type="ECO:0000256" key="8">
    <source>
        <dbReference type="SAM" id="MobiDB-lite"/>
    </source>
</evidence>
<accession>A0A250XE78</accession>
<feature type="domain" description="RRM" evidence="9">
    <location>
        <begin position="256"/>
        <end position="334"/>
    </location>
</feature>
<name>A0A250XE78_9CHLO</name>
<feature type="domain" description="RRM" evidence="9">
    <location>
        <begin position="463"/>
        <end position="549"/>
    </location>
</feature>
<reference evidence="10 11" key="1">
    <citation type="submission" date="2017-08" db="EMBL/GenBank/DDBJ databases">
        <title>Acidophilic green algal genome provides insights into adaptation to an acidic environment.</title>
        <authorList>
            <person name="Hirooka S."/>
            <person name="Hirose Y."/>
            <person name="Kanesaki Y."/>
            <person name="Higuchi S."/>
            <person name="Fujiwara T."/>
            <person name="Onuma R."/>
            <person name="Era A."/>
            <person name="Ohbayashi R."/>
            <person name="Uzuka A."/>
            <person name="Nozaki H."/>
            <person name="Yoshikawa H."/>
            <person name="Miyagishima S.Y."/>
        </authorList>
    </citation>
    <scope>NUCLEOTIDE SEQUENCE [LARGE SCALE GENOMIC DNA]</scope>
    <source>
        <strain evidence="10 11">NIES-2499</strain>
    </source>
</reference>
<dbReference type="GO" id="GO:0003723">
    <property type="term" value="F:RNA binding"/>
    <property type="evidence" value="ECO:0007669"/>
    <property type="project" value="UniProtKB-UniRule"/>
</dbReference>
<evidence type="ECO:0000259" key="9">
    <source>
        <dbReference type="PROSITE" id="PS50102"/>
    </source>
</evidence>
<proteinExistence type="inferred from homology"/>
<evidence type="ECO:0000256" key="4">
    <source>
        <dbReference type="ARBA" id="ARBA00022737"/>
    </source>
</evidence>
<dbReference type="PANTHER" id="PTHR48036">
    <property type="entry name" value="SPLICING FACTOR (PAD-1), PUTATIVE (AFU_ORTHOLOGUE AFUA_1G15810)-RELATED"/>
    <property type="match status" value="1"/>
</dbReference>
<evidence type="ECO:0000256" key="6">
    <source>
        <dbReference type="ARBA" id="ARBA00023187"/>
    </source>
</evidence>
<dbReference type="FunFam" id="3.30.70.330:FF:000105">
    <property type="entry name" value="HIV Tat-specific factor 1 homolog"/>
    <property type="match status" value="1"/>
</dbReference>
<dbReference type="Pfam" id="PF15519">
    <property type="entry name" value="RBM39linker"/>
    <property type="match status" value="1"/>
</dbReference>
<dbReference type="CDD" id="cd12285">
    <property type="entry name" value="RRM3_RBM39_like"/>
    <property type="match status" value="1"/>
</dbReference>
<keyword evidence="5 7" id="KW-0694">RNA-binding</keyword>
<evidence type="ECO:0000313" key="11">
    <source>
        <dbReference type="Proteomes" id="UP000232323"/>
    </source>
</evidence>
<feature type="domain" description="RRM" evidence="9">
    <location>
        <begin position="138"/>
        <end position="216"/>
    </location>
</feature>
<dbReference type="PROSITE" id="PS50102">
    <property type="entry name" value="RRM"/>
    <property type="match status" value="3"/>
</dbReference>
<dbReference type="STRING" id="1157962.A0A250XE78"/>
<dbReference type="Pfam" id="PF00076">
    <property type="entry name" value="RRM_1"/>
    <property type="match status" value="3"/>
</dbReference>
<organism evidence="10 11">
    <name type="scientific">Chlamydomonas eustigma</name>
    <dbReference type="NCBI Taxonomy" id="1157962"/>
    <lineage>
        <taxon>Eukaryota</taxon>
        <taxon>Viridiplantae</taxon>
        <taxon>Chlorophyta</taxon>
        <taxon>core chlorophytes</taxon>
        <taxon>Chlorophyceae</taxon>
        <taxon>CS clade</taxon>
        <taxon>Chlamydomonadales</taxon>
        <taxon>Chlamydomonadaceae</taxon>
        <taxon>Chlamydomonas</taxon>
    </lineage>
</organism>
<evidence type="ECO:0000313" key="10">
    <source>
        <dbReference type="EMBL" id="GAX81366.1"/>
    </source>
</evidence>
<evidence type="ECO:0000256" key="1">
    <source>
        <dbReference type="ARBA" id="ARBA00007747"/>
    </source>
</evidence>
<dbReference type="NCBIfam" id="TIGR01622">
    <property type="entry name" value="SF-CC1"/>
    <property type="match status" value="1"/>
</dbReference>
<keyword evidence="4" id="KW-0677">Repeat</keyword>
<dbReference type="Gene3D" id="3.30.70.330">
    <property type="match status" value="3"/>
</dbReference>
<keyword evidence="3" id="KW-0507">mRNA processing</keyword>
<protein>
    <recommendedName>
        <fullName evidence="9">RRM domain-containing protein</fullName>
    </recommendedName>
</protein>
<dbReference type="GO" id="GO:0005684">
    <property type="term" value="C:U2-type spliceosomal complex"/>
    <property type="evidence" value="ECO:0007669"/>
    <property type="project" value="UniProtKB-ARBA"/>
</dbReference>
<dbReference type="GO" id="GO:0000398">
    <property type="term" value="P:mRNA splicing, via spliceosome"/>
    <property type="evidence" value="ECO:0007669"/>
    <property type="project" value="UniProtKB-ARBA"/>
</dbReference>
<feature type="compositionally biased region" description="Basic and acidic residues" evidence="8">
    <location>
        <begin position="59"/>
        <end position="131"/>
    </location>
</feature>